<dbReference type="Gene3D" id="3.40.50.620">
    <property type="entry name" value="HUPs"/>
    <property type="match status" value="1"/>
</dbReference>
<comment type="catalytic activity">
    <reaction evidence="7 8">
        <text>tRNA(Arg) + L-arginine + ATP = L-arginyl-tRNA(Arg) + AMP + diphosphate</text>
        <dbReference type="Rhea" id="RHEA:20301"/>
        <dbReference type="Rhea" id="RHEA-COMP:9658"/>
        <dbReference type="Rhea" id="RHEA-COMP:9673"/>
        <dbReference type="ChEBI" id="CHEBI:30616"/>
        <dbReference type="ChEBI" id="CHEBI:32682"/>
        <dbReference type="ChEBI" id="CHEBI:33019"/>
        <dbReference type="ChEBI" id="CHEBI:78442"/>
        <dbReference type="ChEBI" id="CHEBI:78513"/>
        <dbReference type="ChEBI" id="CHEBI:456215"/>
        <dbReference type="EC" id="6.1.1.19"/>
    </reaction>
</comment>
<evidence type="ECO:0000313" key="12">
    <source>
        <dbReference type="Proteomes" id="UP000034264"/>
    </source>
</evidence>
<dbReference type="InterPro" id="IPR036695">
    <property type="entry name" value="Arg-tRNA-synth_N_sf"/>
</dbReference>
<dbReference type="SUPFAM" id="SSF55190">
    <property type="entry name" value="Arginyl-tRNA synthetase (ArgRS), N-terminal 'additional' domain"/>
    <property type="match status" value="1"/>
</dbReference>
<evidence type="ECO:0000256" key="1">
    <source>
        <dbReference type="ARBA" id="ARBA00005594"/>
    </source>
</evidence>
<comment type="subcellular location">
    <subcellularLocation>
        <location evidence="8">Cytoplasm</location>
    </subcellularLocation>
</comment>
<dbReference type="SUPFAM" id="SSF52374">
    <property type="entry name" value="Nucleotidylyl transferase"/>
    <property type="match status" value="1"/>
</dbReference>
<evidence type="ECO:0000313" key="11">
    <source>
        <dbReference type="EMBL" id="KKU02646.1"/>
    </source>
</evidence>
<dbReference type="InterPro" id="IPR008909">
    <property type="entry name" value="DALR_anticod-bd"/>
</dbReference>
<sequence>MRQDEKYPLRRVEAAIGVGLPLAEAPKRIKADYGINVTTLARQSEMEVAELARLLETRLLEGAYPWLNSVVIQGPFLNLKLEMGVFGTEVIDQVLKMGGDYGEENIGKGKIVAIDMSSPNIAKRMSYGHLRSTIIGDALANLYKAQGYEPIRDNHLGDWGTQFGNLIVAIKKWGNEPELMESSDPIGVLQDLYVKFHTRMEAEKDAHKISIKKVLIEEGAAAIPGLSEAIRRRTQDLIKKKKIPDEKLIIEDAINQLAESDLETEGREWFLRLEQGDPEAKRLWKMCINMSMREFDKVYSTLGVKFDVSLGESFYEDKMAGVIDEVRTSGVGRQSEGALVVDMNDKGLGVAIVQKSDGATLYMTRDLACALYREAKMGAKKAIYVVGEDQQLYFKQLFEILKRLGHPIGEESEHVYFGLVRLAEGKMSTRRGRTILLKDVIEEGLNRADKVLGDRNHERVDPEMRSKIVRQIAVGALKWNDLGQDPRKPIVFDWDKALKLEGCSAPYVQYAGVRARHILEASGVDIKVSNFDTKNTAGLFASESEKDLIKAIAGYPETVAEARSSNNPSRLAAHLYEIAKRFNLFYNSTPVIRTEDPRLKESRIKLVAASLQVIFNGLAILGIEIPVAM</sequence>
<keyword evidence="3 8" id="KW-0547">Nucleotide-binding</keyword>
<proteinExistence type="inferred from homology"/>
<evidence type="ECO:0000256" key="6">
    <source>
        <dbReference type="ARBA" id="ARBA00023146"/>
    </source>
</evidence>
<keyword evidence="2 8" id="KW-0436">Ligase</keyword>
<dbReference type="InterPro" id="IPR014729">
    <property type="entry name" value="Rossmann-like_a/b/a_fold"/>
</dbReference>
<keyword evidence="6 8" id="KW-0030">Aminoacyl-tRNA synthetase</keyword>
<protein>
    <recommendedName>
        <fullName evidence="8">Arginine--tRNA ligase</fullName>
        <ecNumber evidence="8">6.1.1.19</ecNumber>
    </recommendedName>
    <alternativeName>
        <fullName evidence="8">Arginyl-tRNA synthetase</fullName>
        <shortName evidence="8">ArgRS</shortName>
    </alternativeName>
</protein>
<keyword evidence="5 8" id="KW-0648">Protein biosynthesis</keyword>
<dbReference type="GO" id="GO:0005737">
    <property type="term" value="C:cytoplasm"/>
    <property type="evidence" value="ECO:0007669"/>
    <property type="project" value="UniProtKB-SubCell"/>
</dbReference>
<evidence type="ECO:0000256" key="4">
    <source>
        <dbReference type="ARBA" id="ARBA00022840"/>
    </source>
</evidence>
<dbReference type="PATRIC" id="fig|1618366.3.peg.748"/>
<dbReference type="SUPFAM" id="SSF47323">
    <property type="entry name" value="Anticodon-binding domain of a subclass of class I aminoacyl-tRNA synthetases"/>
    <property type="match status" value="1"/>
</dbReference>
<dbReference type="Pfam" id="PF00750">
    <property type="entry name" value="tRNA-synt_1d"/>
    <property type="match status" value="1"/>
</dbReference>
<gene>
    <name evidence="8" type="primary">argS</name>
    <name evidence="11" type="ORF">UX05_C0010G0038</name>
</gene>
<dbReference type="EMBL" id="LCKS01000010">
    <property type="protein sequence ID" value="KKU02646.1"/>
    <property type="molecule type" value="Genomic_DNA"/>
</dbReference>
<dbReference type="Gene3D" id="1.10.730.10">
    <property type="entry name" value="Isoleucyl-tRNA Synthetase, Domain 1"/>
    <property type="match status" value="1"/>
</dbReference>
<evidence type="ECO:0000256" key="2">
    <source>
        <dbReference type="ARBA" id="ARBA00022598"/>
    </source>
</evidence>
<dbReference type="GO" id="GO:0005524">
    <property type="term" value="F:ATP binding"/>
    <property type="evidence" value="ECO:0007669"/>
    <property type="project" value="UniProtKB-UniRule"/>
</dbReference>
<comment type="caution">
    <text evidence="11">The sequence shown here is derived from an EMBL/GenBank/DDBJ whole genome shotgun (WGS) entry which is preliminary data.</text>
</comment>
<dbReference type="PANTHER" id="PTHR11956">
    <property type="entry name" value="ARGINYL-TRNA SYNTHETASE"/>
    <property type="match status" value="1"/>
</dbReference>
<evidence type="ECO:0000256" key="3">
    <source>
        <dbReference type="ARBA" id="ARBA00022741"/>
    </source>
</evidence>
<dbReference type="NCBIfam" id="TIGR00456">
    <property type="entry name" value="argS"/>
    <property type="match status" value="1"/>
</dbReference>
<dbReference type="AlphaFoldDB" id="A0A0G1M359"/>
<organism evidence="11 12">
    <name type="scientific">Candidatus Amesbacteria bacterium GW2011_GWC2_45_19</name>
    <dbReference type="NCBI Taxonomy" id="1618366"/>
    <lineage>
        <taxon>Bacteria</taxon>
        <taxon>Candidatus Amesiibacteriota</taxon>
    </lineage>
</organism>
<evidence type="ECO:0000259" key="10">
    <source>
        <dbReference type="SMART" id="SM00836"/>
    </source>
</evidence>
<dbReference type="InterPro" id="IPR001278">
    <property type="entry name" value="Arg-tRNA-ligase"/>
</dbReference>
<reference evidence="11 12" key="1">
    <citation type="journal article" date="2015" name="Nature">
        <title>rRNA introns, odd ribosomes, and small enigmatic genomes across a large radiation of phyla.</title>
        <authorList>
            <person name="Brown C.T."/>
            <person name="Hug L.A."/>
            <person name="Thomas B.C."/>
            <person name="Sharon I."/>
            <person name="Castelle C.J."/>
            <person name="Singh A."/>
            <person name="Wilkins M.J."/>
            <person name="Williams K.H."/>
            <person name="Banfield J.F."/>
        </authorList>
    </citation>
    <scope>NUCLEOTIDE SEQUENCE [LARGE SCALE GENOMIC DNA]</scope>
</reference>
<dbReference type="Pfam" id="PF05746">
    <property type="entry name" value="DALR_1"/>
    <property type="match status" value="1"/>
</dbReference>
<keyword evidence="8" id="KW-0963">Cytoplasm</keyword>
<comment type="subunit">
    <text evidence="8">Monomer.</text>
</comment>
<keyword evidence="4 8" id="KW-0067">ATP-binding</keyword>
<feature type="domain" description="DALR anticodon binding" evidence="10">
    <location>
        <begin position="508"/>
        <end position="629"/>
    </location>
</feature>
<dbReference type="EC" id="6.1.1.19" evidence="8"/>
<dbReference type="HAMAP" id="MF_00123">
    <property type="entry name" value="Arg_tRNA_synth"/>
    <property type="match status" value="1"/>
</dbReference>
<evidence type="ECO:0000256" key="9">
    <source>
        <dbReference type="RuleBase" id="RU363038"/>
    </source>
</evidence>
<dbReference type="InterPro" id="IPR035684">
    <property type="entry name" value="ArgRS_core"/>
</dbReference>
<accession>A0A0G1M359</accession>
<dbReference type="PRINTS" id="PR01038">
    <property type="entry name" value="TRNASYNTHARG"/>
</dbReference>
<dbReference type="Proteomes" id="UP000034264">
    <property type="component" value="Unassembled WGS sequence"/>
</dbReference>
<dbReference type="GO" id="GO:0004814">
    <property type="term" value="F:arginine-tRNA ligase activity"/>
    <property type="evidence" value="ECO:0007669"/>
    <property type="project" value="UniProtKB-UniRule"/>
</dbReference>
<evidence type="ECO:0000256" key="8">
    <source>
        <dbReference type="HAMAP-Rule" id="MF_00123"/>
    </source>
</evidence>
<comment type="caution">
    <text evidence="8">Lacks conserved residue(s) required for the propagation of feature annotation.</text>
</comment>
<comment type="similarity">
    <text evidence="1 8 9">Belongs to the class-I aminoacyl-tRNA synthetase family.</text>
</comment>
<dbReference type="GO" id="GO:0006420">
    <property type="term" value="P:arginyl-tRNA aminoacylation"/>
    <property type="evidence" value="ECO:0007669"/>
    <property type="project" value="UniProtKB-UniRule"/>
</dbReference>
<dbReference type="Gene3D" id="3.30.1360.70">
    <property type="entry name" value="Arginyl tRNA synthetase N-terminal domain"/>
    <property type="match status" value="1"/>
</dbReference>
<evidence type="ECO:0000256" key="5">
    <source>
        <dbReference type="ARBA" id="ARBA00022917"/>
    </source>
</evidence>
<evidence type="ECO:0000256" key="7">
    <source>
        <dbReference type="ARBA" id="ARBA00049339"/>
    </source>
</evidence>
<dbReference type="SMART" id="SM00836">
    <property type="entry name" value="DALR_1"/>
    <property type="match status" value="1"/>
</dbReference>
<name>A0A0G1M359_9BACT</name>
<dbReference type="InterPro" id="IPR009080">
    <property type="entry name" value="tRNAsynth_Ia_anticodon-bd"/>
</dbReference>
<dbReference type="PANTHER" id="PTHR11956:SF5">
    <property type="entry name" value="ARGININE--TRNA LIGASE, CYTOPLASMIC"/>
    <property type="match status" value="1"/>
</dbReference>